<dbReference type="KEGG" id="vg:41332281"/>
<accession>Q6XM78</accession>
<sequence>MDRDHGVYIGWITSWRKWKKAWCEDEDDAIVSFDLSFLSKHRRYEPSHHADFVSLLADTFPKVKTDKQGTIELSTGSAIMKTISVLHVDRGFGIVTLRMSLCTRPDLLRIALLIESAGHRLLYETRPTISLLPYRDDPVWDIIRHCRQPSADFALAHRPDT</sequence>
<dbReference type="EMBL" id="AY225133">
    <property type="protein sequence ID" value="AAR26833.1"/>
    <property type="molecule type" value="Genomic_DNA"/>
</dbReference>
<name>Q6XM78_9PHYC</name>
<dbReference type="RefSeq" id="YP_009665685.1">
    <property type="nucleotide sequence ID" value="NC_043254.1"/>
</dbReference>
<protein>
    <submittedName>
        <fullName evidence="1">FirrV-1-A9</fullName>
    </submittedName>
</protein>
<evidence type="ECO:0000313" key="1">
    <source>
        <dbReference type="EMBL" id="AAR26833.1"/>
    </source>
</evidence>
<dbReference type="GeneID" id="41332281"/>
<proteinExistence type="predicted"/>
<reference evidence="1" key="2">
    <citation type="submission" date="2003-01" db="EMBL/GenBank/DDBJ databases">
        <title>Partial Nucleotide Sequence of the Feldmannia irregularis Virus FirrV-1 Genome: On the Evolution of Large Phaeoviral Genomes.</title>
        <authorList>
            <person name="Delaroque N."/>
            <person name="Knippers R."/>
            <person name="Mueller D.G."/>
            <person name="Boland W."/>
        </authorList>
    </citation>
    <scope>NUCLEOTIDE SEQUENCE</scope>
    <source>
        <strain evidence="1">FirrV-1</strain>
    </source>
</reference>
<reference evidence="1" key="1">
    <citation type="journal article" date="2003" name="J. Mol. Evol.">
        <title>Comparisons of two large phaeoviral genomes and evolutionary implications.</title>
        <authorList>
            <person name="Delaroque N."/>
            <person name="Boland W."/>
            <person name="Muller D.G."/>
            <person name="Knippers R."/>
        </authorList>
    </citation>
    <scope>NUCLEOTIDE SEQUENCE</scope>
    <source>
        <strain evidence="1">FirrV-1</strain>
    </source>
</reference>
<organism evidence="1">
    <name type="scientific">Feldmannia irregularis virus a</name>
    <dbReference type="NCBI Taxonomy" id="231992"/>
    <lineage>
        <taxon>Viruses</taxon>
        <taxon>Varidnaviria</taxon>
        <taxon>Bamfordvirae</taxon>
        <taxon>Nucleocytoviricota</taxon>
        <taxon>Megaviricetes</taxon>
        <taxon>Algavirales</taxon>
        <taxon>Phycodnaviridae</taxon>
        <taxon>Phaeovirus</taxon>
        <taxon>Phaeovirus irregularis</taxon>
    </lineage>
</organism>